<comment type="caution">
    <text evidence="3">The sequence shown here is derived from an EMBL/GenBank/DDBJ whole genome shotgun (WGS) entry which is preliminary data.</text>
</comment>
<dbReference type="InterPro" id="IPR050739">
    <property type="entry name" value="MFP"/>
</dbReference>
<evidence type="ECO:0000313" key="4">
    <source>
        <dbReference type="Proteomes" id="UP000528457"/>
    </source>
</evidence>
<reference evidence="3 4" key="1">
    <citation type="submission" date="2020-08" db="EMBL/GenBank/DDBJ databases">
        <title>Genomic Encyclopedia of Type Strains, Phase IV (KMG-IV): sequencing the most valuable type-strain genomes for metagenomic binning, comparative biology and taxonomic classification.</title>
        <authorList>
            <person name="Goeker M."/>
        </authorList>
    </citation>
    <scope>NUCLEOTIDE SEQUENCE [LARGE SCALE GENOMIC DNA]</scope>
    <source>
        <strain evidence="3 4">DSM 22368</strain>
    </source>
</reference>
<dbReference type="PANTHER" id="PTHR30386">
    <property type="entry name" value="MEMBRANE FUSION SUBUNIT OF EMRAB-TOLC MULTIDRUG EFFLUX PUMP"/>
    <property type="match status" value="1"/>
</dbReference>
<dbReference type="InParanoid" id="A0A7X0JWU3"/>
<dbReference type="RefSeq" id="WP_166843320.1">
    <property type="nucleotide sequence ID" value="NZ_JAAONY010000004.1"/>
</dbReference>
<keyword evidence="2" id="KW-0472">Membrane</keyword>
<keyword evidence="1" id="KW-0175">Coiled coil</keyword>
<dbReference type="Proteomes" id="UP000528457">
    <property type="component" value="Unassembled WGS sequence"/>
</dbReference>
<evidence type="ECO:0000313" key="3">
    <source>
        <dbReference type="EMBL" id="MBB6523672.1"/>
    </source>
</evidence>
<evidence type="ECO:0000256" key="1">
    <source>
        <dbReference type="SAM" id="Coils"/>
    </source>
</evidence>
<evidence type="ECO:0000256" key="2">
    <source>
        <dbReference type="SAM" id="Phobius"/>
    </source>
</evidence>
<keyword evidence="4" id="KW-1185">Reference proteome</keyword>
<accession>A0A7X0JWU3</accession>
<feature type="transmembrane region" description="Helical" evidence="2">
    <location>
        <begin position="35"/>
        <end position="55"/>
    </location>
</feature>
<feature type="coiled-coil region" evidence="1">
    <location>
        <begin position="139"/>
        <end position="173"/>
    </location>
</feature>
<name>A0A7X0JWU3_9GAMM</name>
<keyword evidence="2" id="KW-0812">Transmembrane</keyword>
<dbReference type="EMBL" id="JACHHT010000004">
    <property type="protein sequence ID" value="MBB6523672.1"/>
    <property type="molecule type" value="Genomic_DNA"/>
</dbReference>
<organism evidence="3 4">
    <name type="scientific">Pseudoteredinibacter isoporae</name>
    <dbReference type="NCBI Taxonomy" id="570281"/>
    <lineage>
        <taxon>Bacteria</taxon>
        <taxon>Pseudomonadati</taxon>
        <taxon>Pseudomonadota</taxon>
        <taxon>Gammaproteobacteria</taxon>
        <taxon>Cellvibrionales</taxon>
        <taxon>Cellvibrionaceae</taxon>
        <taxon>Pseudoteredinibacter</taxon>
    </lineage>
</organism>
<keyword evidence="2" id="KW-1133">Transmembrane helix</keyword>
<gene>
    <name evidence="3" type="ORF">HNR48_003986</name>
</gene>
<dbReference type="AlphaFoldDB" id="A0A7X0JWU3"/>
<dbReference type="PANTHER" id="PTHR30386:SF28">
    <property type="entry name" value="EXPORTED PROTEIN"/>
    <property type="match status" value="1"/>
</dbReference>
<protein>
    <submittedName>
        <fullName evidence="3">Multidrug resistance efflux pump</fullName>
    </submittedName>
</protein>
<sequence length="368" mass="41787">MDVRFSPLKQSEPTRENGVQLKYAPAKRSAYKARWYLILALALSPVILFALWLYVSWVNVTSEGVVSMTPQKLVSPGEGVVNEIYVQVGETVHRSTPLIRIKTPVLDAEIAQIELELNTLLKHNQLNNPALNSVLENKIAAAKDNQIKMQEMLKEYQQLHKNQIIEKDQLNRVEQLKFQADLWYKDAQSERLRELQSQQRNNVSGSQANQIRQLRQQLVTLKARRDMFVIRSTDTATVNDITAAEGDIVGGGMELMYLSARSEAKVIAYLEPKFVDYTQLGSRVSVIFPNGFKAEAHISQPVTLIRTLPSRLADPFETNRPVLKVTLSFSEPLPSRLRVEGLPVEVKHGHVVIDNPNYQSANFRSWFQ</sequence>
<proteinExistence type="predicted"/>